<name>A0A1V1HYB6_9FIRM</name>
<keyword evidence="11" id="KW-1185">Reference proteome</keyword>
<dbReference type="PANTHER" id="PTHR30012:SF0">
    <property type="entry name" value="TYPE II SECRETION SYSTEM PROTEIN F-RELATED"/>
    <property type="match status" value="1"/>
</dbReference>
<dbReference type="RefSeq" id="WP_243633542.1">
    <property type="nucleotide sequence ID" value="NZ_LN555523.1"/>
</dbReference>
<keyword evidence="4" id="KW-0997">Cell inner membrane</keyword>
<evidence type="ECO:0000256" key="7">
    <source>
        <dbReference type="ARBA" id="ARBA00023136"/>
    </source>
</evidence>
<evidence type="ECO:0000256" key="2">
    <source>
        <dbReference type="ARBA" id="ARBA00005745"/>
    </source>
</evidence>
<accession>A0A1V1HYB6</accession>
<gene>
    <name evidence="10" type="ORF">CRIB_134</name>
</gene>
<feature type="domain" description="Type II secretion system protein GspF" evidence="9">
    <location>
        <begin position="34"/>
        <end position="154"/>
    </location>
</feature>
<dbReference type="KEGG" id="ril:CRIB_134"/>
<dbReference type="EMBL" id="LN555523">
    <property type="protein sequence ID" value="CED92893.1"/>
    <property type="molecule type" value="Genomic_DNA"/>
</dbReference>
<evidence type="ECO:0000259" key="9">
    <source>
        <dbReference type="Pfam" id="PF00482"/>
    </source>
</evidence>
<evidence type="ECO:0000313" key="11">
    <source>
        <dbReference type="Proteomes" id="UP000245622"/>
    </source>
</evidence>
<dbReference type="GO" id="GO:0005886">
    <property type="term" value="C:plasma membrane"/>
    <property type="evidence" value="ECO:0007669"/>
    <property type="project" value="UniProtKB-SubCell"/>
</dbReference>
<dbReference type="Proteomes" id="UP000245622">
    <property type="component" value="Chromosome 1"/>
</dbReference>
<keyword evidence="7 8" id="KW-0472">Membrane</keyword>
<sequence length="366" mass="41741">MQKTKYMNKYNITSKSNLNKSNQKIKSKELKVLCKQMSILLKSGCEITRILHILHGQSNKKLKRAIEEVSINIQNGNNITESFEKTNLFSSFFINMIRAGELSGNLDKIMNDLAKYYESEENLKSKIVNISIYPIILIIMSMVSGFFILVFIIPNFEMIFEANGINPPLLTKILIGTSVFVREKYLYMFFISLISILSIYYLIKYNSRAKYIKDKLKLKMPFINQMMTLLVTTRFCRALNILVESGVQIVDAIDISSRVVDNILVYEKLSISRDYIKRGNGISYSISKSEVFSNSFISMLKIGEESGSLDDTLSVTNDFYSEELNIKIEKTMKLAEPIVTVVIGLVIGLFIIAMVIPMFDAINSIQ</sequence>
<dbReference type="InterPro" id="IPR018076">
    <property type="entry name" value="T2SS_GspF_dom"/>
</dbReference>
<feature type="transmembrane region" description="Helical" evidence="8">
    <location>
        <begin position="338"/>
        <end position="359"/>
    </location>
</feature>
<comment type="subcellular location">
    <subcellularLocation>
        <location evidence="1">Cell inner membrane</location>
        <topology evidence="1">Multi-pass membrane protein</topology>
    </subcellularLocation>
</comment>
<evidence type="ECO:0000256" key="5">
    <source>
        <dbReference type="ARBA" id="ARBA00022692"/>
    </source>
</evidence>
<dbReference type="InterPro" id="IPR042094">
    <property type="entry name" value="T2SS_GspF_sf"/>
</dbReference>
<dbReference type="PRINTS" id="PR00812">
    <property type="entry name" value="BCTERIALGSPF"/>
</dbReference>
<dbReference type="AlphaFoldDB" id="A0A1V1HYB6"/>
<keyword evidence="3" id="KW-1003">Cell membrane</keyword>
<evidence type="ECO:0000313" key="10">
    <source>
        <dbReference type="EMBL" id="CED92893.1"/>
    </source>
</evidence>
<evidence type="ECO:0000256" key="3">
    <source>
        <dbReference type="ARBA" id="ARBA00022475"/>
    </source>
</evidence>
<feature type="transmembrane region" description="Helical" evidence="8">
    <location>
        <begin position="132"/>
        <end position="153"/>
    </location>
</feature>
<dbReference type="Gene3D" id="1.20.81.30">
    <property type="entry name" value="Type II secretion system (T2SS), domain F"/>
    <property type="match status" value="2"/>
</dbReference>
<evidence type="ECO:0000256" key="8">
    <source>
        <dbReference type="SAM" id="Phobius"/>
    </source>
</evidence>
<dbReference type="GeneID" id="82204317"/>
<proteinExistence type="inferred from homology"/>
<feature type="transmembrane region" description="Helical" evidence="8">
    <location>
        <begin position="185"/>
        <end position="203"/>
    </location>
</feature>
<dbReference type="PANTHER" id="PTHR30012">
    <property type="entry name" value="GENERAL SECRETION PATHWAY PROTEIN"/>
    <property type="match status" value="1"/>
</dbReference>
<comment type="similarity">
    <text evidence="2">Belongs to the GSP F family.</text>
</comment>
<organism evidence="10 11">
    <name type="scientific">Romboutsia ilealis</name>
    <dbReference type="NCBI Taxonomy" id="1115758"/>
    <lineage>
        <taxon>Bacteria</taxon>
        <taxon>Bacillati</taxon>
        <taxon>Bacillota</taxon>
        <taxon>Clostridia</taxon>
        <taxon>Peptostreptococcales</taxon>
        <taxon>Peptostreptococcaceae</taxon>
        <taxon>Romboutsia</taxon>
    </lineage>
</organism>
<evidence type="ECO:0000256" key="1">
    <source>
        <dbReference type="ARBA" id="ARBA00004429"/>
    </source>
</evidence>
<feature type="domain" description="Type II secretion system protein GspF" evidence="9">
    <location>
        <begin position="235"/>
        <end position="357"/>
    </location>
</feature>
<reference evidence="10 11" key="1">
    <citation type="submission" date="2014-04" db="EMBL/GenBank/DDBJ databases">
        <authorList>
            <person name="Hornung B.V."/>
        </authorList>
    </citation>
    <scope>NUCLEOTIDE SEQUENCE [LARGE SCALE GENOMIC DNA]</scope>
    <source>
        <strain evidence="10 11">CRIB</strain>
    </source>
</reference>
<dbReference type="InterPro" id="IPR003004">
    <property type="entry name" value="GspF/PilC"/>
</dbReference>
<dbReference type="Pfam" id="PF00482">
    <property type="entry name" value="T2SSF"/>
    <property type="match status" value="2"/>
</dbReference>
<keyword evidence="6 8" id="KW-1133">Transmembrane helix</keyword>
<evidence type="ECO:0000256" key="6">
    <source>
        <dbReference type="ARBA" id="ARBA00022989"/>
    </source>
</evidence>
<protein>
    <submittedName>
        <fullName evidence="10">Type 4 fimbrial assembly protein PilC</fullName>
    </submittedName>
</protein>
<dbReference type="FunFam" id="1.20.81.30:FF:000001">
    <property type="entry name" value="Type II secretion system protein F"/>
    <property type="match status" value="1"/>
</dbReference>
<evidence type="ECO:0000256" key="4">
    <source>
        <dbReference type="ARBA" id="ARBA00022519"/>
    </source>
</evidence>
<keyword evidence="5 8" id="KW-0812">Transmembrane</keyword>